<keyword evidence="6" id="KW-1185">Reference proteome</keyword>
<dbReference type="Pfam" id="PF01150">
    <property type="entry name" value="GDA1_CD39"/>
    <property type="match status" value="1"/>
</dbReference>
<evidence type="ECO:0000313" key="6">
    <source>
        <dbReference type="Proteomes" id="UP001497512"/>
    </source>
</evidence>
<dbReference type="InterPro" id="IPR000407">
    <property type="entry name" value="GDA1_CD39_NTPase"/>
</dbReference>
<organism evidence="5 6">
    <name type="scientific">Sphagnum troendelagicum</name>
    <dbReference type="NCBI Taxonomy" id="128251"/>
    <lineage>
        <taxon>Eukaryota</taxon>
        <taxon>Viridiplantae</taxon>
        <taxon>Streptophyta</taxon>
        <taxon>Embryophyta</taxon>
        <taxon>Bryophyta</taxon>
        <taxon>Sphagnophytina</taxon>
        <taxon>Sphagnopsida</taxon>
        <taxon>Sphagnales</taxon>
        <taxon>Sphagnaceae</taxon>
        <taxon>Sphagnum</taxon>
    </lineage>
</organism>
<evidence type="ECO:0000256" key="1">
    <source>
        <dbReference type="ARBA" id="ARBA00009283"/>
    </source>
</evidence>
<accession>A0ABP0TIS7</accession>
<dbReference type="PANTHER" id="PTHR11782:SF83">
    <property type="entry name" value="GUANOSINE-DIPHOSPHATASE"/>
    <property type="match status" value="1"/>
</dbReference>
<gene>
    <name evidence="5" type="ORF">CSSPTR1EN2_LOCUS3824</name>
</gene>
<evidence type="ECO:0000313" key="5">
    <source>
        <dbReference type="EMBL" id="CAK9197137.1"/>
    </source>
</evidence>
<proteinExistence type="inferred from homology"/>
<name>A0ABP0TIS7_9BRYO</name>
<evidence type="ECO:0000256" key="3">
    <source>
        <dbReference type="RuleBase" id="RU003833"/>
    </source>
</evidence>
<evidence type="ECO:0008006" key="7">
    <source>
        <dbReference type="Google" id="ProtNLM"/>
    </source>
</evidence>
<dbReference type="Gene3D" id="3.30.420.150">
    <property type="entry name" value="Exopolyphosphatase. Domain 2"/>
    <property type="match status" value="1"/>
</dbReference>
<dbReference type="Proteomes" id="UP001497512">
    <property type="component" value="Chromosome 11"/>
</dbReference>
<dbReference type="EMBL" id="OZ019903">
    <property type="protein sequence ID" value="CAK9197137.1"/>
    <property type="molecule type" value="Genomic_DNA"/>
</dbReference>
<evidence type="ECO:0000256" key="2">
    <source>
        <dbReference type="ARBA" id="ARBA00022801"/>
    </source>
</evidence>
<dbReference type="PROSITE" id="PS01238">
    <property type="entry name" value="GDA1_CD39_NTPASE"/>
    <property type="match status" value="1"/>
</dbReference>
<comment type="similarity">
    <text evidence="1 3">Belongs to the GDA1/CD39 NTPase family.</text>
</comment>
<dbReference type="Gene3D" id="3.30.420.40">
    <property type="match status" value="1"/>
</dbReference>
<dbReference type="PANTHER" id="PTHR11782">
    <property type="entry name" value="ADENOSINE/GUANOSINE DIPHOSPHATASE"/>
    <property type="match status" value="1"/>
</dbReference>
<keyword evidence="4" id="KW-0472">Membrane</keyword>
<keyword evidence="4" id="KW-0812">Transmembrane</keyword>
<reference evidence="5" key="1">
    <citation type="submission" date="2024-02" db="EMBL/GenBank/DDBJ databases">
        <authorList>
            <consortium name="ELIXIR-Norway"/>
            <consortium name="Elixir Norway"/>
        </authorList>
    </citation>
    <scope>NUCLEOTIDE SEQUENCE</scope>
</reference>
<keyword evidence="4" id="KW-1133">Transmembrane helix</keyword>
<evidence type="ECO:0000256" key="4">
    <source>
        <dbReference type="SAM" id="Phobius"/>
    </source>
</evidence>
<keyword evidence="2 3" id="KW-0378">Hydrolase</keyword>
<protein>
    <recommendedName>
        <fullName evidence="7">Apyrase</fullName>
    </recommendedName>
</protein>
<sequence length="479" mass="52994">MGQISKEVSVEKCTHMRGLTFALIVPFLVILIAFAMVPKSPVQQQTGSKFLLWNPIINLPIANSWFGKPNRSANLLSYAVIFDAGSSGSRVHVFCFDENIRLVKVGGEIEVFEHREPGLSDFSKDPAKGAESLLPLLDTALKVVPASQRAQTPVRLGATAGFRTLPGNEAENLLQEARILLGNSGFNFTPSWVNIIDGTQEGSYQWVTINYLRGSLGQKFDRTVGIVDLGGGSVQMAYAISDEDFERAPKSENKETSNVQKIKLLGLTYNLYVHSYLRYGLLAFRAEVFKQETNGLNPCIPRGYKGTYLYAGIDFAVKATEEGSSFSQCQEVVLKSLNVGHECAHMKCSFGGIWNGGGGDGFKQLFVASFFFDKAVDAGIVRSKKLASALVKPLQFEEAAQRFCQLSIPEMAVRYPRLKEEKAKYICLDLVYIYNLLVKGFRIDRNHQLTLVKRVHFRGSEVEAAWPLGSAIELVSGYQ</sequence>
<feature type="transmembrane region" description="Helical" evidence="4">
    <location>
        <begin position="21"/>
        <end position="38"/>
    </location>
</feature>